<dbReference type="RefSeq" id="WP_168040000.1">
    <property type="nucleotide sequence ID" value="NZ_JAATJH010000009.1"/>
</dbReference>
<dbReference type="InterPro" id="IPR025232">
    <property type="entry name" value="DUF4174"/>
</dbReference>
<dbReference type="Pfam" id="PF13778">
    <property type="entry name" value="DUF4174"/>
    <property type="match status" value="1"/>
</dbReference>
<evidence type="ECO:0000313" key="4">
    <source>
        <dbReference type="EMBL" id="NJC28211.1"/>
    </source>
</evidence>
<accession>A0ABX0XFW0</accession>
<dbReference type="EMBL" id="JAATJH010000009">
    <property type="protein sequence ID" value="NJC28211.1"/>
    <property type="molecule type" value="Genomic_DNA"/>
</dbReference>
<evidence type="ECO:0000256" key="1">
    <source>
        <dbReference type="ARBA" id="ARBA00022729"/>
    </source>
</evidence>
<comment type="caution">
    <text evidence="4">The sequence shown here is derived from an EMBL/GenBank/DDBJ whole genome shotgun (WGS) entry which is preliminary data.</text>
</comment>
<name>A0ABX0XFW0_9BACT</name>
<feature type="chain" id="PRO_5047032908" description="DUF4174 domain-containing protein" evidence="2">
    <location>
        <begin position="21"/>
        <end position="166"/>
    </location>
</feature>
<keyword evidence="5" id="KW-1185">Reference proteome</keyword>
<organism evidence="4 5">
    <name type="scientific">Neolewinella antarctica</name>
    <dbReference type="NCBI Taxonomy" id="442734"/>
    <lineage>
        <taxon>Bacteria</taxon>
        <taxon>Pseudomonadati</taxon>
        <taxon>Bacteroidota</taxon>
        <taxon>Saprospiria</taxon>
        <taxon>Saprospirales</taxon>
        <taxon>Lewinellaceae</taxon>
        <taxon>Neolewinella</taxon>
    </lineage>
</organism>
<evidence type="ECO:0000259" key="3">
    <source>
        <dbReference type="Pfam" id="PF13778"/>
    </source>
</evidence>
<gene>
    <name evidence="4" type="ORF">GGR27_003732</name>
</gene>
<sequence>MKTLLITLALLFGTTTVTTAQSLNEFQWKSRLVILFTPDPGDPLFQEQMRLLYGQHEEFQTRRVTFISVTPGGKFENTGRFLNESFSEQYYEKFSPNQYEFTMVLVGLDSNEKYRAANRLTPASVLLSLIDGMPIRERELLQGTGVKSLIDDNKQQTIPAGKRRDH</sequence>
<feature type="domain" description="DUF4174" evidence="3">
    <location>
        <begin position="23"/>
        <end position="139"/>
    </location>
</feature>
<dbReference type="Proteomes" id="UP000770785">
    <property type="component" value="Unassembled WGS sequence"/>
</dbReference>
<protein>
    <recommendedName>
        <fullName evidence="3">DUF4174 domain-containing protein</fullName>
    </recommendedName>
</protein>
<feature type="signal peptide" evidence="2">
    <location>
        <begin position="1"/>
        <end position="20"/>
    </location>
</feature>
<reference evidence="4 5" key="1">
    <citation type="submission" date="2020-03" db="EMBL/GenBank/DDBJ databases">
        <title>Genomic Encyclopedia of Type Strains, Phase IV (KMG-IV): sequencing the most valuable type-strain genomes for metagenomic binning, comparative biology and taxonomic classification.</title>
        <authorList>
            <person name="Goeker M."/>
        </authorList>
    </citation>
    <scope>NUCLEOTIDE SEQUENCE [LARGE SCALE GENOMIC DNA]</scope>
    <source>
        <strain evidence="4 5">DSM 105096</strain>
    </source>
</reference>
<keyword evidence="1 2" id="KW-0732">Signal</keyword>
<evidence type="ECO:0000256" key="2">
    <source>
        <dbReference type="SAM" id="SignalP"/>
    </source>
</evidence>
<proteinExistence type="predicted"/>
<evidence type="ECO:0000313" key="5">
    <source>
        <dbReference type="Proteomes" id="UP000770785"/>
    </source>
</evidence>